<dbReference type="Proteomes" id="UP000029590">
    <property type="component" value="Unassembled WGS sequence"/>
</dbReference>
<feature type="region of interest" description="Disordered" evidence="2">
    <location>
        <begin position="1"/>
        <end position="58"/>
    </location>
</feature>
<comment type="caution">
    <text evidence="4">The sequence shown here is derived from an EMBL/GenBank/DDBJ whole genome shotgun (WGS) entry which is preliminary data.</text>
</comment>
<feature type="compositionally biased region" description="Basic and acidic residues" evidence="2">
    <location>
        <begin position="42"/>
        <end position="58"/>
    </location>
</feature>
<sequence>MNKDQLKGTTEKVKGKVNEAVGKATSNPKREVKGDVQQAVGEARKNLGDAKESVKKPD</sequence>
<dbReference type="Gene3D" id="1.10.1470.10">
    <property type="entry name" value="YjbJ"/>
    <property type="match status" value="1"/>
</dbReference>
<dbReference type="InterPro" id="IPR036629">
    <property type="entry name" value="YjbJ_sf"/>
</dbReference>
<feature type="domain" description="CsbD-like" evidence="3">
    <location>
        <begin position="4"/>
        <end position="56"/>
    </location>
</feature>
<dbReference type="KEGG" id="bgo:BM43_6766"/>
<dbReference type="AlphaFoldDB" id="A0AAW3F5Y0"/>
<protein>
    <submittedName>
        <fullName evidence="4">CsbD-like family protein</fullName>
    </submittedName>
</protein>
<gene>
    <name evidence="4" type="ORF">DM48_1001</name>
</gene>
<feature type="compositionally biased region" description="Basic and acidic residues" evidence="2">
    <location>
        <begin position="1"/>
        <end position="17"/>
    </location>
</feature>
<evidence type="ECO:0000256" key="1">
    <source>
        <dbReference type="ARBA" id="ARBA00009129"/>
    </source>
</evidence>
<evidence type="ECO:0000313" key="5">
    <source>
        <dbReference type="Proteomes" id="UP000029590"/>
    </source>
</evidence>
<accession>A0AAW3F5Y0</accession>
<evidence type="ECO:0000313" key="4">
    <source>
        <dbReference type="EMBL" id="KGC15235.1"/>
    </source>
</evidence>
<dbReference type="SUPFAM" id="SSF69047">
    <property type="entry name" value="Hypothetical protein YjbJ"/>
    <property type="match status" value="1"/>
</dbReference>
<dbReference type="EMBL" id="JPGG01000016">
    <property type="protein sequence ID" value="KGC15235.1"/>
    <property type="molecule type" value="Genomic_DNA"/>
</dbReference>
<dbReference type="InterPro" id="IPR008462">
    <property type="entry name" value="CsbD"/>
</dbReference>
<dbReference type="Pfam" id="PF05532">
    <property type="entry name" value="CsbD"/>
    <property type="match status" value="1"/>
</dbReference>
<name>A0AAW3F5Y0_BURGA</name>
<organism evidence="4 5">
    <name type="scientific">Burkholderia gladioli</name>
    <name type="common">Pseudomonas marginata</name>
    <name type="synonym">Phytomonas marginata</name>
    <dbReference type="NCBI Taxonomy" id="28095"/>
    <lineage>
        <taxon>Bacteria</taxon>
        <taxon>Pseudomonadati</taxon>
        <taxon>Pseudomonadota</taxon>
        <taxon>Betaproteobacteria</taxon>
        <taxon>Burkholderiales</taxon>
        <taxon>Burkholderiaceae</taxon>
        <taxon>Burkholderia</taxon>
    </lineage>
</organism>
<evidence type="ECO:0000259" key="3">
    <source>
        <dbReference type="Pfam" id="PF05532"/>
    </source>
</evidence>
<comment type="similarity">
    <text evidence="1">Belongs to the UPF0337 (CsbD) family.</text>
</comment>
<dbReference type="RefSeq" id="WP_036055149.1">
    <property type="nucleotide sequence ID" value="NZ_CADEPT010000010.1"/>
</dbReference>
<proteinExistence type="inferred from homology"/>
<reference evidence="4 5" key="1">
    <citation type="submission" date="2014-04" db="EMBL/GenBank/DDBJ databases">
        <authorList>
            <person name="Bishop-Lilly K.A."/>
            <person name="Broomall S.M."/>
            <person name="Chain P.S."/>
            <person name="Chertkov O."/>
            <person name="Coyne S.R."/>
            <person name="Daligault H.E."/>
            <person name="Davenport K.W."/>
            <person name="Erkkila T."/>
            <person name="Frey K.G."/>
            <person name="Gibbons H.S."/>
            <person name="Gu W."/>
            <person name="Jaissle J."/>
            <person name="Johnson S.L."/>
            <person name="Koroleva G.I."/>
            <person name="Ladner J.T."/>
            <person name="Lo C.-C."/>
            <person name="Minogue T.D."/>
            <person name="Munk C."/>
            <person name="Palacios G.F."/>
            <person name="Redden C.L."/>
            <person name="Rosenzweig C.N."/>
            <person name="Scholz M.B."/>
            <person name="Teshima H."/>
            <person name="Xu Y."/>
        </authorList>
    </citation>
    <scope>NUCLEOTIDE SEQUENCE [LARGE SCALE GENOMIC DNA]</scope>
    <source>
        <strain evidence="5">gladioli</strain>
    </source>
</reference>
<evidence type="ECO:0000256" key="2">
    <source>
        <dbReference type="SAM" id="MobiDB-lite"/>
    </source>
</evidence>